<evidence type="ECO:0000256" key="4">
    <source>
        <dbReference type="RuleBase" id="RU003636"/>
    </source>
</evidence>
<comment type="caution">
    <text evidence="5">The sequence shown here is derived from an EMBL/GenBank/DDBJ whole genome shotgun (WGS) entry which is preliminary data.</text>
</comment>
<comment type="similarity">
    <text evidence="1">Belongs to the universal ribosomal protein uL10 family.</text>
</comment>
<name>A0A1A9QF74_9MOLU</name>
<sequence>MKTKSEEKIREKRVIVDSLSQEIKEYGAFLIFEYLGLTAEEISAMRRDFRKTGAKLVVHKNNILNRSLEAANFEYNKKITGPNAILLSKNDISSLQNVVKLAKDKEFIKLKLAYFDNVLIADENLSTLASLSSKEDLLVKLAQTIMSPLYKLAFMIKNISV</sequence>
<dbReference type="RefSeq" id="WP_187150201.1">
    <property type="nucleotide sequence ID" value="NZ_LWUJ01000011.1"/>
</dbReference>
<dbReference type="AlphaFoldDB" id="A0A1A9QF74"/>
<dbReference type="InterPro" id="IPR047865">
    <property type="entry name" value="Ribosomal_uL10_bac_type"/>
</dbReference>
<dbReference type="Proteomes" id="UP000077623">
    <property type="component" value="Unassembled WGS sequence"/>
</dbReference>
<dbReference type="GO" id="GO:0003735">
    <property type="term" value="F:structural constituent of ribosome"/>
    <property type="evidence" value="ECO:0007669"/>
    <property type="project" value="InterPro"/>
</dbReference>
<proteinExistence type="inferred from homology"/>
<keyword evidence="3" id="KW-0687">Ribonucleoprotein</keyword>
<dbReference type="PANTHER" id="PTHR11560">
    <property type="entry name" value="39S RIBOSOMAL PROTEIN L10, MITOCHONDRIAL"/>
    <property type="match status" value="1"/>
</dbReference>
<dbReference type="PROSITE" id="PS01109">
    <property type="entry name" value="RIBOSOMAL_L10"/>
    <property type="match status" value="1"/>
</dbReference>
<accession>A0A1A9QF74</accession>
<dbReference type="Gene3D" id="3.30.70.1730">
    <property type="match status" value="1"/>
</dbReference>
<reference evidence="6" key="1">
    <citation type="submission" date="2016-04" db="EMBL/GenBank/DDBJ databases">
        <authorList>
            <person name="Quiroz-Castaneda R.E."/>
            <person name="Martinez-Ocampo F."/>
        </authorList>
    </citation>
    <scope>NUCLEOTIDE SEQUENCE [LARGE SCALE GENOMIC DNA]</scope>
    <source>
        <strain evidence="6">INIFAP01</strain>
    </source>
</reference>
<dbReference type="Pfam" id="PF00466">
    <property type="entry name" value="Ribosomal_L10"/>
    <property type="match status" value="1"/>
</dbReference>
<organism evidence="5 6">
    <name type="scientific">Candidatus Mycoplasma haematobovis</name>
    <dbReference type="NCBI Taxonomy" id="432608"/>
    <lineage>
        <taxon>Bacteria</taxon>
        <taxon>Bacillati</taxon>
        <taxon>Mycoplasmatota</taxon>
        <taxon>Mollicutes</taxon>
        <taxon>Mycoplasmataceae</taxon>
        <taxon>Mycoplasma</taxon>
    </lineage>
</organism>
<dbReference type="InterPro" id="IPR043141">
    <property type="entry name" value="Ribosomal_uL10-like_sf"/>
</dbReference>
<dbReference type="SUPFAM" id="SSF160369">
    <property type="entry name" value="Ribosomal protein L10-like"/>
    <property type="match status" value="1"/>
</dbReference>
<evidence type="ECO:0000313" key="6">
    <source>
        <dbReference type="Proteomes" id="UP000077623"/>
    </source>
</evidence>
<keyword evidence="2 5" id="KW-0689">Ribosomal protein</keyword>
<dbReference type="STRING" id="432608.A6V39_02895"/>
<evidence type="ECO:0000256" key="1">
    <source>
        <dbReference type="ARBA" id="ARBA00008889"/>
    </source>
</evidence>
<evidence type="ECO:0000313" key="5">
    <source>
        <dbReference type="EMBL" id="OAL10359.1"/>
    </source>
</evidence>
<protein>
    <recommendedName>
        <fullName evidence="4">50S ribosomal protein L10</fullName>
    </recommendedName>
</protein>
<dbReference type="EMBL" id="LWUJ01000011">
    <property type="protein sequence ID" value="OAL10359.1"/>
    <property type="molecule type" value="Genomic_DNA"/>
</dbReference>
<evidence type="ECO:0000256" key="2">
    <source>
        <dbReference type="ARBA" id="ARBA00022980"/>
    </source>
</evidence>
<keyword evidence="6" id="KW-1185">Reference proteome</keyword>
<dbReference type="GO" id="GO:0006412">
    <property type="term" value="P:translation"/>
    <property type="evidence" value="ECO:0007669"/>
    <property type="project" value="InterPro"/>
</dbReference>
<dbReference type="InterPro" id="IPR001790">
    <property type="entry name" value="Ribosomal_uL10"/>
</dbReference>
<evidence type="ECO:0000256" key="3">
    <source>
        <dbReference type="ARBA" id="ARBA00023274"/>
    </source>
</evidence>
<dbReference type="CDD" id="cd05797">
    <property type="entry name" value="Ribosomal_L10"/>
    <property type="match status" value="1"/>
</dbReference>
<dbReference type="InterPro" id="IPR002363">
    <property type="entry name" value="Ribosomal_uL10_CS_bac"/>
</dbReference>
<dbReference type="GO" id="GO:0015934">
    <property type="term" value="C:large ribosomal subunit"/>
    <property type="evidence" value="ECO:0007669"/>
    <property type="project" value="InterPro"/>
</dbReference>
<dbReference type="NCBIfam" id="NF000955">
    <property type="entry name" value="PRK00099.1-1"/>
    <property type="match status" value="1"/>
</dbReference>
<gene>
    <name evidence="5" type="ORF">A6V39_02895</name>
</gene>